<keyword evidence="1" id="KW-0472">Membrane</keyword>
<keyword evidence="1" id="KW-0812">Transmembrane</keyword>
<feature type="transmembrane region" description="Helical" evidence="1">
    <location>
        <begin position="35"/>
        <end position="55"/>
    </location>
</feature>
<dbReference type="AlphaFoldDB" id="A0A6C0HRR5"/>
<keyword evidence="1" id="KW-1133">Transmembrane helix</keyword>
<protein>
    <submittedName>
        <fullName evidence="2">Uncharacterized protein</fullName>
    </submittedName>
</protein>
<organism evidence="2">
    <name type="scientific">viral metagenome</name>
    <dbReference type="NCBI Taxonomy" id="1070528"/>
    <lineage>
        <taxon>unclassified sequences</taxon>
        <taxon>metagenomes</taxon>
        <taxon>organismal metagenomes</taxon>
    </lineage>
</organism>
<name>A0A6C0HRR5_9ZZZZ</name>
<evidence type="ECO:0000256" key="1">
    <source>
        <dbReference type="SAM" id="Phobius"/>
    </source>
</evidence>
<proteinExistence type="predicted"/>
<reference evidence="2" key="1">
    <citation type="journal article" date="2020" name="Nature">
        <title>Giant virus diversity and host interactions through global metagenomics.</title>
        <authorList>
            <person name="Schulz F."/>
            <person name="Roux S."/>
            <person name="Paez-Espino D."/>
            <person name="Jungbluth S."/>
            <person name="Walsh D.A."/>
            <person name="Denef V.J."/>
            <person name="McMahon K.D."/>
            <person name="Konstantinidis K.T."/>
            <person name="Eloe-Fadrosh E.A."/>
            <person name="Kyrpides N.C."/>
            <person name="Woyke T."/>
        </authorList>
    </citation>
    <scope>NUCLEOTIDE SEQUENCE</scope>
    <source>
        <strain evidence="2">GVMAG-M-3300023184-167</strain>
    </source>
</reference>
<accession>A0A6C0HRR5</accession>
<dbReference type="EMBL" id="MN740006">
    <property type="protein sequence ID" value="QHT83124.1"/>
    <property type="molecule type" value="Genomic_DNA"/>
</dbReference>
<evidence type="ECO:0000313" key="2">
    <source>
        <dbReference type="EMBL" id="QHT83124.1"/>
    </source>
</evidence>
<sequence length="60" mass="7030">MEKTGLMASDGFGVFGTKNICQAANSSNYCDTINFLNLFLIFLFFCYIFYFAYTFKRKRH</sequence>